<gene>
    <name evidence="6" type="ORF">L201_000262</name>
</gene>
<dbReference type="InterPro" id="IPR020472">
    <property type="entry name" value="WD40_PAC1"/>
</dbReference>
<feature type="repeat" description="WD" evidence="3">
    <location>
        <begin position="411"/>
        <end position="433"/>
    </location>
</feature>
<name>A0AAX4JKJ4_9TREE</name>
<dbReference type="InterPro" id="IPR001680">
    <property type="entry name" value="WD40_rpt"/>
</dbReference>
<feature type="repeat" description="WD" evidence="3">
    <location>
        <begin position="579"/>
        <end position="618"/>
    </location>
</feature>
<dbReference type="EMBL" id="CP144098">
    <property type="protein sequence ID" value="WWC85399.1"/>
    <property type="molecule type" value="Genomic_DNA"/>
</dbReference>
<evidence type="ECO:0000256" key="4">
    <source>
        <dbReference type="SAM" id="MobiDB-lite"/>
    </source>
</evidence>
<dbReference type="AlphaFoldDB" id="A0AAX4JKJ4"/>
<dbReference type="PRINTS" id="PR00320">
    <property type="entry name" value="GPROTEINBRPT"/>
</dbReference>
<reference evidence="6 7" key="1">
    <citation type="submission" date="2024-01" db="EMBL/GenBank/DDBJ databases">
        <title>Comparative genomics of Cryptococcus and Kwoniella reveals pathogenesis evolution and contrasting modes of karyotype evolution via chromosome fusion or intercentromeric recombination.</title>
        <authorList>
            <person name="Coelho M.A."/>
            <person name="David-Palma M."/>
            <person name="Shea T."/>
            <person name="Bowers K."/>
            <person name="McGinley-Smith S."/>
            <person name="Mohammad A.W."/>
            <person name="Gnirke A."/>
            <person name="Yurkov A.M."/>
            <person name="Nowrousian M."/>
            <person name="Sun S."/>
            <person name="Cuomo C.A."/>
            <person name="Heitman J."/>
        </authorList>
    </citation>
    <scope>NUCLEOTIDE SEQUENCE [LARGE SCALE GENOMIC DNA]</scope>
    <source>
        <strain evidence="6 7">CBS 6074</strain>
    </source>
</reference>
<evidence type="ECO:0000256" key="1">
    <source>
        <dbReference type="ARBA" id="ARBA00022574"/>
    </source>
</evidence>
<dbReference type="Pfam" id="PF00400">
    <property type="entry name" value="WD40"/>
    <property type="match status" value="4"/>
</dbReference>
<accession>A0AAX4JKJ4</accession>
<dbReference type="Pfam" id="PF12937">
    <property type="entry name" value="F-box-like"/>
    <property type="match status" value="1"/>
</dbReference>
<organism evidence="6 7">
    <name type="scientific">Kwoniella dendrophila CBS 6074</name>
    <dbReference type="NCBI Taxonomy" id="1295534"/>
    <lineage>
        <taxon>Eukaryota</taxon>
        <taxon>Fungi</taxon>
        <taxon>Dikarya</taxon>
        <taxon>Basidiomycota</taxon>
        <taxon>Agaricomycotina</taxon>
        <taxon>Tremellomycetes</taxon>
        <taxon>Tremellales</taxon>
        <taxon>Cryptococcaceae</taxon>
        <taxon>Kwoniella</taxon>
    </lineage>
</organism>
<dbReference type="SMART" id="SM00320">
    <property type="entry name" value="WD40"/>
    <property type="match status" value="7"/>
</dbReference>
<dbReference type="PROSITE" id="PS50082">
    <property type="entry name" value="WD_REPEATS_2"/>
    <property type="match status" value="4"/>
</dbReference>
<dbReference type="GO" id="GO:1990234">
    <property type="term" value="C:transferase complex"/>
    <property type="evidence" value="ECO:0007669"/>
    <property type="project" value="UniProtKB-ARBA"/>
</dbReference>
<feature type="region of interest" description="Disordered" evidence="4">
    <location>
        <begin position="468"/>
        <end position="491"/>
    </location>
</feature>
<feature type="repeat" description="WD" evidence="3">
    <location>
        <begin position="749"/>
        <end position="788"/>
    </location>
</feature>
<dbReference type="PANTHER" id="PTHR22847">
    <property type="entry name" value="WD40 REPEAT PROTEIN"/>
    <property type="match status" value="1"/>
</dbReference>
<sequence>MYDNTTVSPSKTRSPVLQRHLDEREELFSRALKLPTDVKRELVNKLLWSLPRNDITILSEKLSGILQRDIIGSLPPEITFLILAKLGFEDLLNCSLVSKKWRSICDEQALWALLCASSTPQIRPSHPTWTDITTAQSFLHRSRSIHPDDDEGNGEDDDDQDNYDDRFGYGFSDPLNTSGGLGGGGGLDPLGMKGGLRNNVWERNNPRQNLGIIGSLPIHLQQPTSLTSFPSKCSGILHGTKSLSQLSSHLSIPSNQPKPNFKHLYIIHKIIEKRLLIPRPLINNIYTLPSSSSLSSNIRPMEKSSIIPKPITIDAISSVKNGGLPGHSEAIYSLTLISHEMSINLLQNCKDCQYTSSSSSSSLSESNNQSNSVFDSMLTFTSVSSSSSSPSLPGQKKISMKTQTIKSNEWLLSGSRDKTLRLWSIKSSSNTGYASKPKVVKILQGGHSGSVLTHCVVKLPIKPKFASGTPGLTSHESLTQPKSSPISIDESPTKLSREKIKLVAVSGGSDGKICLWNIESSSSLPEKVVQAHQDSVLCVRANEKYVVSCSKDKTIKVFDIHTLEEKLVIGPNNELEQDDRLHRGAVNAVGLSDDYIISASGDKTLRIWSIETGQLLFAIEGHSRGIASIDFSTLPSSTIPILEKGEIWKGSVVTGASDSSIKIFHLIEKDRLINDDEVQSNQKTSNTSNTIFQIPLSEDKLIYLKEDKSMWAPCICPPGLHRPITSSVESDNLHNGVRYQNQVCGRCLNKGHTELVRSVYLGEKIVVSGSYDSRVKVWNRQTGQHLIDLSGSHTGRIFSVIGNRYKIISSGLDCRINIWNFAYDLDTSFVEP</sequence>
<dbReference type="GeneID" id="91090934"/>
<feature type="repeat" description="WD" evidence="3">
    <location>
        <begin position="529"/>
        <end position="568"/>
    </location>
</feature>
<dbReference type="SUPFAM" id="SSF81383">
    <property type="entry name" value="F-box domain"/>
    <property type="match status" value="1"/>
</dbReference>
<keyword evidence="1 3" id="KW-0853">WD repeat</keyword>
<evidence type="ECO:0000313" key="6">
    <source>
        <dbReference type="EMBL" id="WWC85399.1"/>
    </source>
</evidence>
<dbReference type="PROSITE" id="PS50181">
    <property type="entry name" value="FBOX"/>
    <property type="match status" value="1"/>
</dbReference>
<dbReference type="Gene3D" id="1.20.1280.50">
    <property type="match status" value="1"/>
</dbReference>
<feature type="region of interest" description="Disordered" evidence="4">
    <location>
        <begin position="140"/>
        <end position="167"/>
    </location>
</feature>
<dbReference type="Gene3D" id="2.130.10.10">
    <property type="entry name" value="YVTN repeat-like/Quinoprotein amine dehydrogenase"/>
    <property type="match status" value="3"/>
</dbReference>
<dbReference type="PANTHER" id="PTHR22847:SF637">
    <property type="entry name" value="WD REPEAT DOMAIN 5B"/>
    <property type="match status" value="1"/>
</dbReference>
<dbReference type="SUPFAM" id="SSF50978">
    <property type="entry name" value="WD40 repeat-like"/>
    <property type="match status" value="1"/>
</dbReference>
<protein>
    <recommendedName>
        <fullName evidence="5">F-box domain-containing protein</fullName>
    </recommendedName>
</protein>
<feature type="compositionally biased region" description="Acidic residues" evidence="4">
    <location>
        <begin position="148"/>
        <end position="162"/>
    </location>
</feature>
<feature type="domain" description="F-box" evidence="5">
    <location>
        <begin position="68"/>
        <end position="114"/>
    </location>
</feature>
<keyword evidence="7" id="KW-1185">Reference proteome</keyword>
<evidence type="ECO:0000313" key="7">
    <source>
        <dbReference type="Proteomes" id="UP001355207"/>
    </source>
</evidence>
<dbReference type="InterPro" id="IPR036322">
    <property type="entry name" value="WD40_repeat_dom_sf"/>
</dbReference>
<dbReference type="InterPro" id="IPR001810">
    <property type="entry name" value="F-box_dom"/>
</dbReference>
<dbReference type="InterPro" id="IPR015943">
    <property type="entry name" value="WD40/YVTN_repeat-like_dom_sf"/>
</dbReference>
<dbReference type="InterPro" id="IPR036047">
    <property type="entry name" value="F-box-like_dom_sf"/>
</dbReference>
<dbReference type="Proteomes" id="UP001355207">
    <property type="component" value="Chromosome 1"/>
</dbReference>
<evidence type="ECO:0000259" key="5">
    <source>
        <dbReference type="PROSITE" id="PS50181"/>
    </source>
</evidence>
<dbReference type="PROSITE" id="PS50294">
    <property type="entry name" value="WD_REPEATS_REGION"/>
    <property type="match status" value="2"/>
</dbReference>
<keyword evidence="2" id="KW-0677">Repeat</keyword>
<dbReference type="SMART" id="SM00256">
    <property type="entry name" value="FBOX"/>
    <property type="match status" value="1"/>
</dbReference>
<feature type="compositionally biased region" description="Polar residues" evidence="4">
    <location>
        <begin position="470"/>
        <end position="486"/>
    </location>
</feature>
<evidence type="ECO:0000256" key="2">
    <source>
        <dbReference type="ARBA" id="ARBA00022737"/>
    </source>
</evidence>
<dbReference type="RefSeq" id="XP_066072162.1">
    <property type="nucleotide sequence ID" value="XM_066216065.1"/>
</dbReference>
<proteinExistence type="predicted"/>
<evidence type="ECO:0000256" key="3">
    <source>
        <dbReference type="PROSITE-ProRule" id="PRU00221"/>
    </source>
</evidence>